<reference evidence="2 3" key="1">
    <citation type="submission" date="2024-06" db="EMBL/GenBank/DDBJ databases">
        <title>Genomic Encyclopedia of Type Strains, Phase IV (KMG-IV): sequencing the most valuable type-strain genomes for metagenomic binning, comparative biology and taxonomic classification.</title>
        <authorList>
            <person name="Goeker M."/>
        </authorList>
    </citation>
    <scope>NUCLEOTIDE SEQUENCE [LARGE SCALE GENOMIC DNA]</scope>
    <source>
        <strain evidence="2 3">DSM 27865</strain>
    </source>
</reference>
<dbReference type="RefSeq" id="WP_354199313.1">
    <property type="nucleotide sequence ID" value="NZ_JBEPML010000025.1"/>
</dbReference>
<dbReference type="Gene3D" id="3.40.430.10">
    <property type="entry name" value="Dihydrofolate Reductase, subunit A"/>
    <property type="match status" value="1"/>
</dbReference>
<evidence type="ECO:0000313" key="3">
    <source>
        <dbReference type="Proteomes" id="UP001549076"/>
    </source>
</evidence>
<gene>
    <name evidence="2" type="ORF">ABID37_004734</name>
</gene>
<evidence type="ECO:0000259" key="1">
    <source>
        <dbReference type="Pfam" id="PF01872"/>
    </source>
</evidence>
<name>A0ABV2N6R0_9HYPH</name>
<protein>
    <submittedName>
        <fullName evidence="2">Dihydrofolate reductase</fullName>
    </submittedName>
</protein>
<dbReference type="InterPro" id="IPR002734">
    <property type="entry name" value="RibDG_C"/>
</dbReference>
<dbReference type="EMBL" id="JBEPML010000025">
    <property type="protein sequence ID" value="MET3794494.1"/>
    <property type="molecule type" value="Genomic_DNA"/>
</dbReference>
<dbReference type="Proteomes" id="UP001549076">
    <property type="component" value="Unassembled WGS sequence"/>
</dbReference>
<dbReference type="PANTHER" id="PTHR38011">
    <property type="entry name" value="DIHYDROFOLATE REDUCTASE FAMILY PROTEIN (AFU_ORTHOLOGUE AFUA_8G06820)"/>
    <property type="match status" value="1"/>
</dbReference>
<dbReference type="SUPFAM" id="SSF53597">
    <property type="entry name" value="Dihydrofolate reductase-like"/>
    <property type="match status" value="1"/>
</dbReference>
<dbReference type="Pfam" id="PF01872">
    <property type="entry name" value="RibD_C"/>
    <property type="match status" value="1"/>
</dbReference>
<organism evidence="2 3">
    <name type="scientific">Aquamicrobium terrae</name>
    <dbReference type="NCBI Taxonomy" id="1324945"/>
    <lineage>
        <taxon>Bacteria</taxon>
        <taxon>Pseudomonadati</taxon>
        <taxon>Pseudomonadota</taxon>
        <taxon>Alphaproteobacteria</taxon>
        <taxon>Hyphomicrobiales</taxon>
        <taxon>Phyllobacteriaceae</taxon>
        <taxon>Aquamicrobium</taxon>
    </lineage>
</organism>
<proteinExistence type="predicted"/>
<sequence>MSKVTLIMTASLDGYVVKPDGMAVGAMPEPPELKRWKLDRISHASTHIMGRVVYQEMKTVWPTSKDPYAAPMNDIPKVVFSKTLKVADWSESTIASGDLASEVASLRRKHDGEIIAWGGASFAQSLVRANLIDEFAIITNPVAYGGGKPLFLDLPKALELKMLASTSFSSGHLLRLFTKRDE</sequence>
<dbReference type="InterPro" id="IPR050765">
    <property type="entry name" value="Riboflavin_Biosynth_HTPR"/>
</dbReference>
<comment type="caution">
    <text evidence="2">The sequence shown here is derived from an EMBL/GenBank/DDBJ whole genome shotgun (WGS) entry which is preliminary data.</text>
</comment>
<keyword evidence="3" id="KW-1185">Reference proteome</keyword>
<evidence type="ECO:0000313" key="2">
    <source>
        <dbReference type="EMBL" id="MET3794494.1"/>
    </source>
</evidence>
<dbReference type="PANTHER" id="PTHR38011:SF11">
    <property type="entry name" value="2,5-DIAMINO-6-RIBOSYLAMINO-4(3H)-PYRIMIDINONE 5'-PHOSPHATE REDUCTASE"/>
    <property type="match status" value="1"/>
</dbReference>
<accession>A0ABV2N6R0</accession>
<feature type="domain" description="Bacterial bifunctional deaminase-reductase C-terminal" evidence="1">
    <location>
        <begin position="3"/>
        <end position="172"/>
    </location>
</feature>
<dbReference type="InterPro" id="IPR024072">
    <property type="entry name" value="DHFR-like_dom_sf"/>
</dbReference>